<keyword evidence="3 7" id="KW-0812">Transmembrane</keyword>
<sequence length="215" mass="25320">AHFEADQFSGYSRHLESTLLSKYRYEAFDDVLKYVGKLQESHSQLEEHFKNLNASHQRDYSFVVFCRRESLEERFIDLTEQYQNDVWNLKKELAATAEKSADRSSDATQDFYEVLEACERRQFKLEQQQQKEEDAGHPETWVNTTAQTVLEKLIDVSLAFITVLLVVMSTVSSWVAPFFKTALLMLCTLLFLVLLSFLWRHWDVILEYHQLPFCN</sequence>
<evidence type="ECO:0000256" key="3">
    <source>
        <dbReference type="ARBA" id="ARBA00022692"/>
    </source>
</evidence>
<proteinExistence type="inferred from homology"/>
<dbReference type="GO" id="GO:0016020">
    <property type="term" value="C:membrane"/>
    <property type="evidence" value="ECO:0007669"/>
    <property type="project" value="UniProtKB-SubCell"/>
</dbReference>
<keyword evidence="9" id="KW-1185">Reference proteome</keyword>
<dbReference type="Pfam" id="PF10267">
    <property type="entry name" value="Tmemb_cc2"/>
    <property type="match status" value="1"/>
</dbReference>
<dbReference type="GeneTree" id="ENSGT00940000155189"/>
<reference evidence="8 9" key="1">
    <citation type="submission" date="2018-05" db="EMBL/GenBank/DDBJ databases">
        <authorList>
            <person name="Datahose"/>
        </authorList>
    </citation>
    <scope>NUCLEOTIDE SEQUENCE</scope>
</reference>
<dbReference type="PANTHER" id="PTHR17613">
    <property type="entry name" value="CEREBRAL PROTEIN-11-RELATED"/>
    <property type="match status" value="1"/>
</dbReference>
<dbReference type="InterPro" id="IPR019394">
    <property type="entry name" value="TEX28/TMCC"/>
</dbReference>
<protein>
    <submittedName>
        <fullName evidence="8">Uncharacterized protein</fullName>
    </submittedName>
</protein>
<comment type="similarity">
    <text evidence="2">Belongs to the TEX28 family.</text>
</comment>
<reference evidence="8" key="4">
    <citation type="submission" date="2025-09" db="UniProtKB">
        <authorList>
            <consortium name="Ensembl"/>
        </authorList>
    </citation>
    <scope>IDENTIFICATION</scope>
</reference>
<evidence type="ECO:0000313" key="8">
    <source>
        <dbReference type="Ensembl" id="ENSACLP00000051368.1"/>
    </source>
</evidence>
<keyword evidence="6 7" id="KW-0472">Membrane</keyword>
<evidence type="ECO:0000256" key="6">
    <source>
        <dbReference type="ARBA" id="ARBA00023136"/>
    </source>
</evidence>
<evidence type="ECO:0000256" key="4">
    <source>
        <dbReference type="ARBA" id="ARBA00022989"/>
    </source>
</evidence>
<dbReference type="AlphaFoldDB" id="A0AAX7T3K5"/>
<name>A0AAX7T3K5_ASTCA</name>
<feature type="transmembrane region" description="Helical" evidence="7">
    <location>
        <begin position="182"/>
        <end position="199"/>
    </location>
</feature>
<evidence type="ECO:0000256" key="2">
    <source>
        <dbReference type="ARBA" id="ARBA00008108"/>
    </source>
</evidence>
<comment type="subcellular location">
    <subcellularLocation>
        <location evidence="1">Membrane</location>
    </subcellularLocation>
</comment>
<reference evidence="8" key="3">
    <citation type="submission" date="2025-08" db="UniProtKB">
        <authorList>
            <consortium name="Ensembl"/>
        </authorList>
    </citation>
    <scope>IDENTIFICATION</scope>
</reference>
<dbReference type="PANTHER" id="PTHR17613:SF11">
    <property type="entry name" value="TRANSMEMBRANE AND COILED-COIL DOMAINS PROTEIN 1"/>
    <property type="match status" value="1"/>
</dbReference>
<evidence type="ECO:0000256" key="1">
    <source>
        <dbReference type="ARBA" id="ARBA00004370"/>
    </source>
</evidence>
<feature type="transmembrane region" description="Helical" evidence="7">
    <location>
        <begin position="156"/>
        <end position="176"/>
    </location>
</feature>
<dbReference type="GO" id="GO:0012505">
    <property type="term" value="C:endomembrane system"/>
    <property type="evidence" value="ECO:0007669"/>
    <property type="project" value="TreeGrafter"/>
</dbReference>
<evidence type="ECO:0000313" key="9">
    <source>
        <dbReference type="Proteomes" id="UP000265100"/>
    </source>
</evidence>
<dbReference type="Proteomes" id="UP000265100">
    <property type="component" value="Chromosome 5"/>
</dbReference>
<keyword evidence="4 7" id="KW-1133">Transmembrane helix</keyword>
<evidence type="ECO:0000256" key="7">
    <source>
        <dbReference type="SAM" id="Phobius"/>
    </source>
</evidence>
<evidence type="ECO:0000256" key="5">
    <source>
        <dbReference type="ARBA" id="ARBA00023054"/>
    </source>
</evidence>
<organism evidence="8 9">
    <name type="scientific">Astatotilapia calliptera</name>
    <name type="common">Eastern happy</name>
    <name type="synonym">Chromis callipterus</name>
    <dbReference type="NCBI Taxonomy" id="8154"/>
    <lineage>
        <taxon>Eukaryota</taxon>
        <taxon>Metazoa</taxon>
        <taxon>Chordata</taxon>
        <taxon>Craniata</taxon>
        <taxon>Vertebrata</taxon>
        <taxon>Euteleostomi</taxon>
        <taxon>Actinopterygii</taxon>
        <taxon>Neopterygii</taxon>
        <taxon>Teleostei</taxon>
        <taxon>Neoteleostei</taxon>
        <taxon>Acanthomorphata</taxon>
        <taxon>Ovalentaria</taxon>
        <taxon>Cichlomorphae</taxon>
        <taxon>Cichliformes</taxon>
        <taxon>Cichlidae</taxon>
        <taxon>African cichlids</taxon>
        <taxon>Pseudocrenilabrinae</taxon>
        <taxon>Haplochromini</taxon>
        <taxon>Astatotilapia</taxon>
    </lineage>
</organism>
<accession>A0AAX7T3K5</accession>
<reference evidence="9" key="2">
    <citation type="submission" date="2023-03" db="EMBL/GenBank/DDBJ databases">
        <authorList>
            <consortium name="Wellcome Sanger Institute Data Sharing"/>
        </authorList>
    </citation>
    <scope>NUCLEOTIDE SEQUENCE [LARGE SCALE GENOMIC DNA]</scope>
</reference>
<keyword evidence="5" id="KW-0175">Coiled coil</keyword>
<dbReference type="Ensembl" id="ENSACLT00000054415.1">
    <property type="protein sequence ID" value="ENSACLP00000051368.1"/>
    <property type="gene ID" value="ENSACLG00000028048.1"/>
</dbReference>